<proteinExistence type="predicted"/>
<reference evidence="2" key="1">
    <citation type="submission" date="2017-09" db="EMBL/GenBank/DDBJ databases">
        <authorList>
            <person name="Varghese N."/>
            <person name="Submissions S."/>
        </authorList>
    </citation>
    <scope>NUCLEOTIDE SEQUENCE [LARGE SCALE GENOMIC DNA]</scope>
    <source>
        <strain evidence="2">DSM 29961</strain>
    </source>
</reference>
<dbReference type="RefSeq" id="WP_097125238.1">
    <property type="nucleotide sequence ID" value="NZ_OCNH01000001.1"/>
</dbReference>
<gene>
    <name evidence="1" type="ORF">SAMN06269250_1619</name>
</gene>
<evidence type="ECO:0000313" key="2">
    <source>
        <dbReference type="Proteomes" id="UP000219452"/>
    </source>
</evidence>
<organism evidence="1 2">
    <name type="scientific">Spirosoma fluviale</name>
    <dbReference type="NCBI Taxonomy" id="1597977"/>
    <lineage>
        <taxon>Bacteria</taxon>
        <taxon>Pseudomonadati</taxon>
        <taxon>Bacteroidota</taxon>
        <taxon>Cytophagia</taxon>
        <taxon>Cytophagales</taxon>
        <taxon>Cytophagaceae</taxon>
        <taxon>Spirosoma</taxon>
    </lineage>
</organism>
<keyword evidence="2" id="KW-1185">Reference proteome</keyword>
<dbReference type="Proteomes" id="UP000219452">
    <property type="component" value="Unassembled WGS sequence"/>
</dbReference>
<dbReference type="AlphaFoldDB" id="A0A286FCH8"/>
<accession>A0A286FCH8</accession>
<name>A0A286FCH8_9BACT</name>
<evidence type="ECO:0008006" key="3">
    <source>
        <dbReference type="Google" id="ProtNLM"/>
    </source>
</evidence>
<evidence type="ECO:0000313" key="1">
    <source>
        <dbReference type="EMBL" id="SOD80941.1"/>
    </source>
</evidence>
<dbReference type="EMBL" id="OCNH01000001">
    <property type="protein sequence ID" value="SOD80941.1"/>
    <property type="molecule type" value="Genomic_DNA"/>
</dbReference>
<sequence>MNSILWDELYDVKKHTVYLIKYLAFLKSIKKYFEITTILLTSSGFIVWLSDKGAVWTGVSAGLATFVKLLELLQDKFIANDEYMEDVAELRDKWCDYLDLLESLWIDYRISITQKEASERFKQIKERKKEIEKSDSRIKIWIIFSVNRKADKETSAYMQRYLQQ</sequence>
<protein>
    <recommendedName>
        <fullName evidence="3">SMODS and SLOG-associating 2TM effector domain-containing protein</fullName>
    </recommendedName>
</protein>
<dbReference type="OrthoDB" id="1431060at2"/>